<dbReference type="SUPFAM" id="SSF69318">
    <property type="entry name" value="Integrin alpha N-terminal domain"/>
    <property type="match status" value="1"/>
</dbReference>
<evidence type="ECO:0000313" key="5">
    <source>
        <dbReference type="Proteomes" id="UP000233781"/>
    </source>
</evidence>
<feature type="chain" id="PRO_5038697864" evidence="3">
    <location>
        <begin position="24"/>
        <end position="491"/>
    </location>
</feature>
<reference evidence="4 5" key="1">
    <citation type="submission" date="2017-12" db="EMBL/GenBank/DDBJ databases">
        <title>Sequencing the genomes of 1000 Actinobacteria strains.</title>
        <authorList>
            <person name="Klenk H.-P."/>
        </authorList>
    </citation>
    <scope>NUCLEOTIDE SEQUENCE [LARGE SCALE GENOMIC DNA]</scope>
    <source>
        <strain evidence="4 5">DSM 12806</strain>
    </source>
</reference>
<sequence>MSTSWSARAVAAVLVAVSAAVWAGPARGEVASDTRPAPAVPLQRPGPVFPKPTSPESPKAQRSTGSTVQREGTVARVTPPAIDATCPAGQFVTTTYAVEGFESGDVPNPEYSEGWTVGAPEDGDAPEGSNVAMTTAAPEGRTDNVVNPLYSPVDPGGLFVSLTYRGTFEPGEAGLFINDGSEALAPSAEWRTIVRDATSVNAYDLVDVYVDLVTDVPGSTSHVEIDDVHAYRCEPDPVSGVRGDWTGDGLVDLLGTTTGGDLWMYPGRGNGRVSSGSRAGSGWDEYSWVGSPGDVSGDRRTDLVARDEAGALWLFAGQGRATFAPRRQVGSGWQSMTALATPADMDLDGQAELLARRSDGTLHLYSFTPTGGLRYDRQVGTGWNGMAWIIGMGDLDGDRRGDTVGVSARDGCLYAYRTTTAVTLGRSTKVGCGWQGMTWLTSPGDLDRDGLGDLYARRSDGSLWFYRGRVGGGVRSGVQVGSGWNGMETIT</sequence>
<dbReference type="InterPro" id="IPR028994">
    <property type="entry name" value="Integrin_alpha_N"/>
</dbReference>
<organism evidence="4 5">
    <name type="scientific">Phycicoccus duodecadis</name>
    <dbReference type="NCBI Taxonomy" id="173053"/>
    <lineage>
        <taxon>Bacteria</taxon>
        <taxon>Bacillati</taxon>
        <taxon>Actinomycetota</taxon>
        <taxon>Actinomycetes</taxon>
        <taxon>Micrococcales</taxon>
        <taxon>Intrasporangiaceae</taxon>
        <taxon>Phycicoccus</taxon>
    </lineage>
</organism>
<dbReference type="Pfam" id="PF13517">
    <property type="entry name" value="FG-GAP_3"/>
    <property type="match status" value="1"/>
</dbReference>
<name>A0A2N3YK22_9MICO</name>
<accession>A0A2N3YK22</accession>
<comment type="caution">
    <text evidence="4">The sequence shown here is derived from an EMBL/GenBank/DDBJ whole genome shotgun (WGS) entry which is preliminary data.</text>
</comment>
<dbReference type="EMBL" id="PJNE01000001">
    <property type="protein sequence ID" value="PKW27203.1"/>
    <property type="molecule type" value="Genomic_DNA"/>
</dbReference>
<dbReference type="InterPro" id="IPR013517">
    <property type="entry name" value="FG-GAP"/>
</dbReference>
<evidence type="ECO:0000313" key="4">
    <source>
        <dbReference type="EMBL" id="PKW27203.1"/>
    </source>
</evidence>
<dbReference type="AlphaFoldDB" id="A0A2N3YK22"/>
<dbReference type="Proteomes" id="UP000233781">
    <property type="component" value="Unassembled WGS sequence"/>
</dbReference>
<feature type="signal peptide" evidence="3">
    <location>
        <begin position="1"/>
        <end position="23"/>
    </location>
</feature>
<feature type="compositionally biased region" description="Polar residues" evidence="2">
    <location>
        <begin position="56"/>
        <end position="70"/>
    </location>
</feature>
<evidence type="ECO:0000256" key="3">
    <source>
        <dbReference type="SAM" id="SignalP"/>
    </source>
</evidence>
<dbReference type="PANTHER" id="PTHR44103">
    <property type="entry name" value="PROPROTEIN CONVERTASE P"/>
    <property type="match status" value="1"/>
</dbReference>
<evidence type="ECO:0000256" key="2">
    <source>
        <dbReference type="SAM" id="MobiDB-lite"/>
    </source>
</evidence>
<proteinExistence type="predicted"/>
<evidence type="ECO:0000256" key="1">
    <source>
        <dbReference type="ARBA" id="ARBA00022729"/>
    </source>
</evidence>
<keyword evidence="1 3" id="KW-0732">Signal</keyword>
<keyword evidence="5" id="KW-1185">Reference proteome</keyword>
<gene>
    <name evidence="4" type="ORF">ATL31_2041</name>
</gene>
<dbReference type="PANTHER" id="PTHR44103:SF1">
    <property type="entry name" value="PROPROTEIN CONVERTASE P"/>
    <property type="match status" value="1"/>
</dbReference>
<feature type="region of interest" description="Disordered" evidence="2">
    <location>
        <begin position="28"/>
        <end position="73"/>
    </location>
</feature>
<protein>
    <submittedName>
        <fullName evidence="4">VCBS repeat protein</fullName>
    </submittedName>
</protein>